<dbReference type="AlphaFoldDB" id="A0A2K4X7H6"/>
<keyword evidence="1" id="KW-0812">Transmembrane</keyword>
<dbReference type="RefSeq" id="WP_104642246.1">
    <property type="nucleotide sequence ID" value="NZ_AQGW01000018.1"/>
</dbReference>
<organism evidence="2 3">
    <name type="scientific">Pseudoalteromonas carrageenovora IAM 12662</name>
    <dbReference type="NCBI Taxonomy" id="1314868"/>
    <lineage>
        <taxon>Bacteria</taxon>
        <taxon>Pseudomonadati</taxon>
        <taxon>Pseudomonadota</taxon>
        <taxon>Gammaproteobacteria</taxon>
        <taxon>Alteromonadales</taxon>
        <taxon>Pseudoalteromonadaceae</taxon>
        <taxon>Pseudoalteromonas</taxon>
    </lineage>
</organism>
<dbReference type="Pfam" id="PF11658">
    <property type="entry name" value="CBP_BcsG"/>
    <property type="match status" value="1"/>
</dbReference>
<accession>A0A2K4X7H6</accession>
<keyword evidence="1" id="KW-1133">Transmembrane helix</keyword>
<dbReference type="InterPro" id="IPR017850">
    <property type="entry name" value="Alkaline_phosphatase_core_sf"/>
</dbReference>
<sequence length="527" mass="58297">MKLSGLGVWNLYFLVKFALYYYGAIDFNVLTNAAFAAMLAIEFKKPLIEKAKHSLGGVLAVVLLYQDSWLPPINRLTKQAGNVQDFSFGYFIELLTRVVNVDMLLALFVISVCFWYTSQWIRFTTVTVVGLLVMGWQSGDSQSHLVSNTPNSAAVAQTQSSTQAQVITEAIQSPDQKLADFYQQQTLLTSNFPSQVSGELFDVIILNVCSMAVADLKAIGVDITDMYKDFDVVFSDFNSATSYSGPAAIRLLRASCGQTSQTALFKDAPEQCYLFKNLEKLGYQNNVVMNHDGHFDEFKGLINKYGGLNSTPFNIDSMPVAQYGFDDSPIYSDGAVLNGWLDTQAKDCKPCAMYYNTTSLHDGNQLANRARMNSQQSYPIRHKNLFSDINTFVKNLESRGRNVMLMIVPEHGAALKGDKVQFAGLREIPSPSIVSVPVAIKFIGPDVQNYSQIVVDDSTSYFALSQLVSKALQSDVFGGKNSVANLLENLPKAPKVAENADTIMMYVNQRPYIQLDGGDWTAYPQGN</sequence>
<gene>
    <name evidence="2" type="primary">bcsG</name>
    <name evidence="2" type="ORF">PCAR9_A20711</name>
</gene>
<dbReference type="InterPro" id="IPR017744">
    <property type="entry name" value="BcsG"/>
</dbReference>
<name>A0A2K4X7H6_PSEVC</name>
<dbReference type="Gene3D" id="3.40.720.10">
    <property type="entry name" value="Alkaline Phosphatase, subunit A"/>
    <property type="match status" value="1"/>
</dbReference>
<reference evidence="2 3" key="1">
    <citation type="submission" date="2017-11" db="EMBL/GenBank/DDBJ databases">
        <authorList>
            <person name="Han C.G."/>
        </authorList>
    </citation>
    <scope>NUCLEOTIDE SEQUENCE [LARGE SCALE GENOMIC DNA]</scope>
    <source>
        <strain evidence="3">ATCC 43555</strain>
    </source>
</reference>
<dbReference type="Proteomes" id="UP000238288">
    <property type="component" value="Chromosome PCAR9a"/>
</dbReference>
<proteinExistence type="predicted"/>
<dbReference type="EMBL" id="LT965928">
    <property type="protein sequence ID" value="SOU40275.1"/>
    <property type="molecule type" value="Genomic_DNA"/>
</dbReference>
<keyword evidence="1" id="KW-0472">Membrane</keyword>
<dbReference type="GeneID" id="93662912"/>
<dbReference type="NCBIfam" id="TIGR03368">
    <property type="entry name" value="cellulose_yhjU"/>
    <property type="match status" value="1"/>
</dbReference>
<evidence type="ECO:0000313" key="3">
    <source>
        <dbReference type="Proteomes" id="UP000238288"/>
    </source>
</evidence>
<feature type="transmembrane region" description="Helical" evidence="1">
    <location>
        <begin position="20"/>
        <end position="41"/>
    </location>
</feature>
<protein>
    <submittedName>
        <fullName evidence="2">Cellulose biosynthesis protein BcsG</fullName>
    </submittedName>
</protein>
<dbReference type="OrthoDB" id="6965261at2"/>
<evidence type="ECO:0000313" key="2">
    <source>
        <dbReference type="EMBL" id="SOU40275.1"/>
    </source>
</evidence>
<evidence type="ECO:0000256" key="1">
    <source>
        <dbReference type="SAM" id="Phobius"/>
    </source>
</evidence>